<evidence type="ECO:0000259" key="7">
    <source>
        <dbReference type="Pfam" id="PF00206"/>
    </source>
</evidence>
<sequence>MLTATGILTQADGEAIQAGLDAIETEIEAGTFPFSVELEDIHLNIEARLTERIGDAGMRLHTGRSRNDQVATDFRLWVRGALSQAHEALSGLMRVLVVQANCHGDAIMPGFTHLQTAQPITLGHHLLAYVEMFERDRIRLVAASSHLNESPLGSAALAGTPFPIDREKTAQSLGFDRPMANSIDGVASRDFAMEALNCLAISGVHLSRLAEEVVLWTSPQFGFAQLSDAWSTGSSIMPQKRNPDAAELIRAKVARIASNAHCLMMIVKALPLAYAKDLQEDKALTFEAFEAYLLCVGAMAGMMGTIVFNRPAMRKAATFGYSTATDLADWLVQNLNMPFREAHHVTGAVVKAAEAAGIGELREVPLTTFQAIEPRITMEAIALLSVEASVASRTSYGGTAPVRVKEQVARWCQSLTMNTK</sequence>
<feature type="domain" description="Argininosuccinate lyase C-terminal" evidence="8">
    <location>
        <begin position="321"/>
        <end position="391"/>
    </location>
</feature>
<dbReference type="NCBIfam" id="TIGR00838">
    <property type="entry name" value="argH"/>
    <property type="match status" value="1"/>
</dbReference>
<dbReference type="Gene3D" id="1.10.275.10">
    <property type="entry name" value="Fumarase/aspartase (N-terminal domain)"/>
    <property type="match status" value="1"/>
</dbReference>
<dbReference type="InterPro" id="IPR000362">
    <property type="entry name" value="Fumarate_lyase_fam"/>
</dbReference>
<dbReference type="Pfam" id="PF00206">
    <property type="entry name" value="Lyase_1"/>
    <property type="match status" value="1"/>
</dbReference>
<dbReference type="CDD" id="cd01359">
    <property type="entry name" value="Argininosuccinate_lyase"/>
    <property type="match status" value="1"/>
</dbReference>
<comment type="similarity">
    <text evidence="6">Belongs to the lyase 1 family. Argininosuccinate lyase subfamily.</text>
</comment>
<protein>
    <recommendedName>
        <fullName evidence="3 6">Argininosuccinate lyase</fullName>
        <shortName evidence="6">ASAL</shortName>
        <ecNumber evidence="3 6">4.3.2.1</ecNumber>
    </recommendedName>
    <alternativeName>
        <fullName evidence="6">Arginosuccinase</fullName>
    </alternativeName>
</protein>
<keyword evidence="5 6" id="KW-0456">Lyase</keyword>
<evidence type="ECO:0000256" key="4">
    <source>
        <dbReference type="ARBA" id="ARBA00022571"/>
    </source>
</evidence>
<dbReference type="HAMAP" id="MF_00006">
    <property type="entry name" value="Arg_succ_lyase"/>
    <property type="match status" value="1"/>
</dbReference>
<dbReference type="PANTHER" id="PTHR43814:SF1">
    <property type="entry name" value="ARGININOSUCCINATE LYASE"/>
    <property type="match status" value="1"/>
</dbReference>
<evidence type="ECO:0000256" key="5">
    <source>
        <dbReference type="ARBA" id="ARBA00023239"/>
    </source>
</evidence>
<gene>
    <name evidence="6 9" type="primary">argH</name>
    <name evidence="9" type="ORF">PsB1_0471</name>
</gene>
<evidence type="ECO:0000256" key="1">
    <source>
        <dbReference type="ARBA" id="ARBA00000985"/>
    </source>
</evidence>
<dbReference type="Proteomes" id="UP001161064">
    <property type="component" value="Unassembled WGS sequence"/>
</dbReference>
<dbReference type="InterPro" id="IPR022761">
    <property type="entry name" value="Fumarate_lyase_N"/>
</dbReference>
<dbReference type="PRINTS" id="PR00145">
    <property type="entry name" value="ARGSUCLYASE"/>
</dbReference>
<dbReference type="InterPro" id="IPR024083">
    <property type="entry name" value="Fumarase/histidase_N"/>
</dbReference>
<evidence type="ECO:0000259" key="8">
    <source>
        <dbReference type="Pfam" id="PF14698"/>
    </source>
</evidence>
<dbReference type="InterPro" id="IPR009049">
    <property type="entry name" value="Argininosuccinate_lyase"/>
</dbReference>
<dbReference type="EC" id="4.3.2.1" evidence="3 6"/>
<keyword evidence="4 6" id="KW-0055">Arginine biosynthesis</keyword>
<dbReference type="SUPFAM" id="SSF48557">
    <property type="entry name" value="L-aspartase-like"/>
    <property type="match status" value="1"/>
</dbReference>
<dbReference type="GO" id="GO:0016829">
    <property type="term" value="F:lyase activity"/>
    <property type="evidence" value="ECO:0007669"/>
    <property type="project" value="UniProtKB-KW"/>
</dbReference>
<comment type="pathway">
    <text evidence="2 6">Amino-acid biosynthesis; L-arginine biosynthesis; L-arginine from L-ornithine and carbamoyl phosphate: step 3/3.</text>
</comment>
<evidence type="ECO:0000256" key="2">
    <source>
        <dbReference type="ARBA" id="ARBA00004941"/>
    </source>
</evidence>
<comment type="catalytic activity">
    <reaction evidence="1 6">
        <text>2-(N(omega)-L-arginino)succinate = fumarate + L-arginine</text>
        <dbReference type="Rhea" id="RHEA:24020"/>
        <dbReference type="ChEBI" id="CHEBI:29806"/>
        <dbReference type="ChEBI" id="CHEBI:32682"/>
        <dbReference type="ChEBI" id="CHEBI:57472"/>
        <dbReference type="EC" id="4.3.2.1"/>
    </reaction>
</comment>
<dbReference type="InterPro" id="IPR008948">
    <property type="entry name" value="L-Aspartase-like"/>
</dbReference>
<organism evidence="9 10">
    <name type="scientific">Candidatus Phycosocius spiralis</name>
    <dbReference type="NCBI Taxonomy" id="2815099"/>
    <lineage>
        <taxon>Bacteria</taxon>
        <taxon>Pseudomonadati</taxon>
        <taxon>Pseudomonadota</taxon>
        <taxon>Alphaproteobacteria</taxon>
        <taxon>Caulobacterales</taxon>
        <taxon>Caulobacterales incertae sedis</taxon>
        <taxon>Candidatus Phycosocius</taxon>
    </lineage>
</organism>
<accession>A0ABQ4PTH6</accession>
<dbReference type="Gene3D" id="1.10.40.30">
    <property type="entry name" value="Fumarase/aspartase (C-terminal domain)"/>
    <property type="match status" value="1"/>
</dbReference>
<dbReference type="EMBL" id="BPFZ01000002">
    <property type="protein sequence ID" value="GIU66317.1"/>
    <property type="molecule type" value="Genomic_DNA"/>
</dbReference>
<evidence type="ECO:0000256" key="3">
    <source>
        <dbReference type="ARBA" id="ARBA00012338"/>
    </source>
</evidence>
<proteinExistence type="inferred from homology"/>
<keyword evidence="6" id="KW-0028">Amino-acid biosynthesis</keyword>
<evidence type="ECO:0000313" key="10">
    <source>
        <dbReference type="Proteomes" id="UP001161064"/>
    </source>
</evidence>
<reference evidence="9" key="2">
    <citation type="journal article" date="2023" name="ISME Commun">
        <title>Characterization of a bloom-associated alphaproteobacterial lineage, 'Candidatus Phycosocius': insights into freshwater algal-bacterial interactions.</title>
        <authorList>
            <person name="Tanabe Y."/>
            <person name="Yamaguchi H."/>
            <person name="Yoshida M."/>
            <person name="Kai A."/>
            <person name="Okazaki Y."/>
        </authorList>
    </citation>
    <scope>NUCLEOTIDE SEQUENCE</scope>
    <source>
        <strain evidence="9">BOTRYCO-1</strain>
    </source>
</reference>
<keyword evidence="6" id="KW-0963">Cytoplasm</keyword>
<reference evidence="9" key="1">
    <citation type="submission" date="2021-05" db="EMBL/GenBank/DDBJ databases">
        <authorList>
            <person name="Tanabe Y."/>
        </authorList>
    </citation>
    <scope>NUCLEOTIDE SEQUENCE</scope>
    <source>
        <strain evidence="9">BOTRYCO-1</strain>
    </source>
</reference>
<dbReference type="PANTHER" id="PTHR43814">
    <property type="entry name" value="ARGININOSUCCINATE LYASE"/>
    <property type="match status" value="1"/>
</dbReference>
<dbReference type="PRINTS" id="PR00149">
    <property type="entry name" value="FUMRATELYASE"/>
</dbReference>
<comment type="caution">
    <text evidence="9">The sequence shown here is derived from an EMBL/GenBank/DDBJ whole genome shotgun (WGS) entry which is preliminary data.</text>
</comment>
<dbReference type="Pfam" id="PF14698">
    <property type="entry name" value="ASL_C2"/>
    <property type="match status" value="1"/>
</dbReference>
<dbReference type="InterPro" id="IPR029419">
    <property type="entry name" value="Arg_succ_lyase_C"/>
</dbReference>
<comment type="subcellular location">
    <subcellularLocation>
        <location evidence="6">Cytoplasm</location>
    </subcellularLocation>
</comment>
<keyword evidence="10" id="KW-1185">Reference proteome</keyword>
<dbReference type="PROSITE" id="PS00163">
    <property type="entry name" value="FUMARATE_LYASES"/>
    <property type="match status" value="1"/>
</dbReference>
<feature type="domain" description="Fumarate lyase N-terminal" evidence="7">
    <location>
        <begin position="6"/>
        <end position="256"/>
    </location>
</feature>
<name>A0ABQ4PTH6_9PROT</name>
<dbReference type="InterPro" id="IPR020557">
    <property type="entry name" value="Fumarate_lyase_CS"/>
</dbReference>
<evidence type="ECO:0000313" key="9">
    <source>
        <dbReference type="EMBL" id="GIU66317.1"/>
    </source>
</evidence>
<evidence type="ECO:0000256" key="6">
    <source>
        <dbReference type="HAMAP-Rule" id="MF_00006"/>
    </source>
</evidence>
<dbReference type="Gene3D" id="1.20.200.10">
    <property type="entry name" value="Fumarase/aspartase (Central domain)"/>
    <property type="match status" value="1"/>
</dbReference>